<accession>A0ABN9JLI7</accession>
<evidence type="ECO:0000313" key="2">
    <source>
        <dbReference type="Proteomes" id="UP001189757"/>
    </source>
</evidence>
<reference evidence="1 2" key="1">
    <citation type="submission" date="2023-07" db="EMBL/GenBank/DDBJ databases">
        <authorList>
            <person name="Peeters C."/>
        </authorList>
    </citation>
    <scope>NUCLEOTIDE SEQUENCE [LARGE SCALE GENOMIC DNA]</scope>
    <source>
        <strain evidence="1 2">LMG 18101</strain>
    </source>
</reference>
<comment type="caution">
    <text evidence="1">The sequence shown here is derived from an EMBL/GenBank/DDBJ whole genome shotgun (WGS) entry which is preliminary data.</text>
</comment>
<proteinExistence type="predicted"/>
<keyword evidence="2" id="KW-1185">Reference proteome</keyword>
<dbReference type="Proteomes" id="UP001189757">
    <property type="component" value="Unassembled WGS sequence"/>
</dbReference>
<evidence type="ECO:0000313" key="1">
    <source>
        <dbReference type="EMBL" id="CAJ0812780.1"/>
    </source>
</evidence>
<dbReference type="EMBL" id="CATZLL010000004">
    <property type="protein sequence ID" value="CAJ0812780.1"/>
    <property type="molecule type" value="Genomic_DNA"/>
</dbReference>
<protein>
    <submittedName>
        <fullName evidence="1">Uncharacterized protein</fullName>
    </submittedName>
</protein>
<gene>
    <name evidence="1" type="ORF">LMG18101_01683</name>
</gene>
<name>A0ABN9JLI7_9RALS</name>
<organism evidence="1 2">
    <name type="scientific">Ralstonia flaminis</name>
    <dbReference type="NCBI Taxonomy" id="3058597"/>
    <lineage>
        <taxon>Bacteria</taxon>
        <taxon>Pseudomonadati</taxon>
        <taxon>Pseudomonadota</taxon>
        <taxon>Betaproteobacteria</taxon>
        <taxon>Burkholderiales</taxon>
        <taxon>Burkholderiaceae</taxon>
        <taxon>Ralstonia</taxon>
    </lineage>
</organism>
<sequence length="61" mass="6794">MGYGAGKPGFKQATQKKFVKRVRQVNLNDTNGARGAMFREFSLRNQGKQTENSADFAIRNG</sequence>